<accession>A0A1L6JF38</accession>
<organism evidence="3 4">
    <name type="scientific">Sphingomonas koreensis</name>
    <dbReference type="NCBI Taxonomy" id="93064"/>
    <lineage>
        <taxon>Bacteria</taxon>
        <taxon>Pseudomonadati</taxon>
        <taxon>Pseudomonadota</taxon>
        <taxon>Alphaproteobacteria</taxon>
        <taxon>Sphingomonadales</taxon>
        <taxon>Sphingomonadaceae</taxon>
        <taxon>Sphingomonas</taxon>
    </lineage>
</organism>
<evidence type="ECO:0000313" key="4">
    <source>
        <dbReference type="Proteomes" id="UP000185161"/>
    </source>
</evidence>
<dbReference type="STRING" id="93064.BRX40_20765"/>
<dbReference type="SMART" id="SM00849">
    <property type="entry name" value="Lactamase_B"/>
    <property type="match status" value="1"/>
</dbReference>
<dbReference type="SUPFAM" id="SSF56281">
    <property type="entry name" value="Metallo-hydrolase/oxidoreductase"/>
    <property type="match status" value="1"/>
</dbReference>
<keyword evidence="4" id="KW-1185">Reference proteome</keyword>
<dbReference type="PANTHER" id="PTHR42951">
    <property type="entry name" value="METALLO-BETA-LACTAMASE DOMAIN-CONTAINING"/>
    <property type="match status" value="1"/>
</dbReference>
<feature type="chain" id="PRO_5013109248" evidence="1">
    <location>
        <begin position="23"/>
        <end position="304"/>
    </location>
</feature>
<dbReference type="Gene3D" id="3.60.15.10">
    <property type="entry name" value="Ribonuclease Z/Hydroxyacylglutathione hydrolase-like"/>
    <property type="match status" value="1"/>
</dbReference>
<dbReference type="Proteomes" id="UP000185161">
    <property type="component" value="Chromosome"/>
</dbReference>
<dbReference type="InterPro" id="IPR001279">
    <property type="entry name" value="Metallo-B-lactamas"/>
</dbReference>
<sequence length="304" mass="32654">MAMSRTGVLIAALMTLTGPAAAQDADRDDPLLRPIAEEYARQWLTPQTPVRMHGESYYVGFEGLGVVLIRTDAGLVLIDAGVPQAVRAIQANIRTLGFDPKQIKYILITEPHWDHAGGAAALARDSGATVIAGQAAVAELQRGNVGKDDPQASIHAPMPGVSRIRGVRDGEALRIGGTTIVARATPGHTRGSTSWQWQSCEGKSCATFVFSASINPVSDDHYRFADHPERVALLRRGAAALAGLRCDIAIPSHPGTNDTLEQLAALERARTPNPMIDAKACRTLAATYTERLDKRLAKEKAERR</sequence>
<dbReference type="NCBIfam" id="NF033105">
    <property type="entry name" value="bla_subclass_B3"/>
    <property type="match status" value="1"/>
</dbReference>
<dbReference type="KEGG" id="skr:BRX40_20765"/>
<evidence type="ECO:0000259" key="2">
    <source>
        <dbReference type="SMART" id="SM00849"/>
    </source>
</evidence>
<keyword evidence="1" id="KW-0732">Signal</keyword>
<proteinExistence type="predicted"/>
<dbReference type="AlphaFoldDB" id="A0A1L6JF38"/>
<dbReference type="EMBL" id="CP018820">
    <property type="protein sequence ID" value="APR54533.1"/>
    <property type="molecule type" value="Genomic_DNA"/>
</dbReference>
<feature type="domain" description="Metallo-beta-lactamase" evidence="2">
    <location>
        <begin position="63"/>
        <end position="253"/>
    </location>
</feature>
<dbReference type="InterPro" id="IPR036866">
    <property type="entry name" value="RibonucZ/Hydroxyglut_hydro"/>
</dbReference>
<dbReference type="Pfam" id="PF00753">
    <property type="entry name" value="Lactamase_B"/>
    <property type="match status" value="1"/>
</dbReference>
<reference evidence="4" key="1">
    <citation type="submission" date="2016-12" db="EMBL/GenBank/DDBJ databases">
        <title>Whole genome sequencing of Sphingomonas sp. ABOJV.</title>
        <authorList>
            <person name="Conlan S."/>
            <person name="Thomas P.J."/>
            <person name="Mullikin J."/>
            <person name="Palmore T.N."/>
            <person name="Frank K.M."/>
            <person name="Segre J.A."/>
        </authorList>
    </citation>
    <scope>NUCLEOTIDE SEQUENCE [LARGE SCALE GENOMIC DNA]</scope>
    <source>
        <strain evidence="4">ABOJV</strain>
    </source>
</reference>
<protein>
    <submittedName>
        <fullName evidence="3">Subclass B3 metallo-beta-lactamase</fullName>
    </submittedName>
</protein>
<evidence type="ECO:0000313" key="3">
    <source>
        <dbReference type="EMBL" id="APR54533.1"/>
    </source>
</evidence>
<dbReference type="InterPro" id="IPR050855">
    <property type="entry name" value="NDM-1-like"/>
</dbReference>
<feature type="signal peptide" evidence="1">
    <location>
        <begin position="1"/>
        <end position="22"/>
    </location>
</feature>
<evidence type="ECO:0000256" key="1">
    <source>
        <dbReference type="SAM" id="SignalP"/>
    </source>
</evidence>
<dbReference type="PANTHER" id="PTHR42951:SF17">
    <property type="entry name" value="METALLO-BETA-LACTAMASE DOMAIN-CONTAINING PROTEIN"/>
    <property type="match status" value="1"/>
</dbReference>
<name>A0A1L6JF38_9SPHN</name>
<gene>
    <name evidence="3" type="ORF">BRX40_20765</name>
</gene>